<evidence type="ECO:0000313" key="2">
    <source>
        <dbReference type="Proteomes" id="UP000008871"/>
    </source>
</evidence>
<dbReference type="KEGG" id="abo:ABO_2077"/>
<dbReference type="RefSeq" id="WP_011589355.1">
    <property type="nucleotide sequence ID" value="NC_008260.1"/>
</dbReference>
<reference evidence="1 2" key="1">
    <citation type="journal article" date="2006" name="Nat. Biotechnol.">
        <title>Genome sequence of the ubiquitous hydrocarbon-degrading marine bacterium Alcanivorax borkumensis.</title>
        <authorList>
            <person name="Schneiker S."/>
            <person name="Martins dos Santos V.A.P."/>
            <person name="Bartels D."/>
            <person name="Bekel T."/>
            <person name="Brecht M."/>
            <person name="Buhrmester J."/>
            <person name="Chernikova T.N."/>
            <person name="Denaro R."/>
            <person name="Ferrer M."/>
            <person name="Gertler C."/>
            <person name="Goesmann A."/>
            <person name="Golyshina O.V."/>
            <person name="Kaminski F."/>
            <person name="Khachane A.N."/>
            <person name="Lang S."/>
            <person name="Linke B."/>
            <person name="McHardy A.C."/>
            <person name="Meyer F."/>
            <person name="Nechitaylo T."/>
            <person name="Puehler A."/>
            <person name="Regenhardt D."/>
            <person name="Rupp O."/>
            <person name="Sabirova J.S."/>
            <person name="Selbitschka W."/>
            <person name="Yakimov M.M."/>
            <person name="Timmis K.N."/>
            <person name="Vorhoelter F.-J."/>
            <person name="Weidner S."/>
            <person name="Kaiser O."/>
            <person name="Golyshin P.N."/>
        </authorList>
    </citation>
    <scope>NUCLEOTIDE SEQUENCE [LARGE SCALE GENOMIC DNA]</scope>
    <source>
        <strain evidence="2">ATCC 700651 / DSM 11573 / NCIMB 13689 / SK2</strain>
    </source>
</reference>
<dbReference type="AlphaFoldDB" id="Q0VMS3"/>
<accession>Q0VMS3</accession>
<dbReference type="OrthoDB" id="5124853at2"/>
<gene>
    <name evidence="1" type="ordered locus">ABO_2077</name>
</gene>
<sequence>MATAPTKKTITFRVEPELKKAFIETAHANNQTAAQVLREAMRRYVEVTATGKSIEHMDMDAVMKRMTDKQAEWDAFMETLEAEDLKRGIVAKS</sequence>
<dbReference type="EMBL" id="AM286690">
    <property type="protein sequence ID" value="CAL17525.1"/>
    <property type="molecule type" value="Genomic_DNA"/>
</dbReference>
<name>Q0VMS3_ALCBS</name>
<keyword evidence="2" id="KW-1185">Reference proteome</keyword>
<dbReference type="HOGENOM" id="CLU_2393341_0_0_6"/>
<dbReference type="Proteomes" id="UP000008871">
    <property type="component" value="Chromosome"/>
</dbReference>
<organism evidence="1 2">
    <name type="scientific">Alcanivorax borkumensis (strain ATCC 700651 / DSM 11573 / NCIMB 13689 / SK2)</name>
    <dbReference type="NCBI Taxonomy" id="393595"/>
    <lineage>
        <taxon>Bacteria</taxon>
        <taxon>Pseudomonadati</taxon>
        <taxon>Pseudomonadota</taxon>
        <taxon>Gammaproteobacteria</taxon>
        <taxon>Oceanospirillales</taxon>
        <taxon>Alcanivoracaceae</taxon>
        <taxon>Alcanivorax</taxon>
    </lineage>
</organism>
<proteinExistence type="predicted"/>
<protein>
    <submittedName>
        <fullName evidence="1">Uncharacterized protein</fullName>
    </submittedName>
</protein>
<evidence type="ECO:0000313" key="1">
    <source>
        <dbReference type="EMBL" id="CAL17525.1"/>
    </source>
</evidence>